<name>A0A291R0Z2_9BACT</name>
<evidence type="ECO:0000256" key="7">
    <source>
        <dbReference type="HAMAP-Rule" id="MF_00109"/>
    </source>
</evidence>
<feature type="binding site" evidence="7">
    <location>
        <position position="141"/>
    </location>
    <ligand>
        <name>substrate</name>
    </ligand>
</feature>
<keyword evidence="4 7" id="KW-0418">Kinase</keyword>
<dbReference type="InterPro" id="IPR031322">
    <property type="entry name" value="Shikimate/glucono_kinase"/>
</dbReference>
<feature type="binding site" evidence="7">
    <location>
        <position position="34"/>
    </location>
    <ligand>
        <name>substrate</name>
    </ligand>
</feature>
<keyword evidence="5 7" id="KW-0067">ATP-binding</keyword>
<feature type="binding site" evidence="7">
    <location>
        <position position="16"/>
    </location>
    <ligand>
        <name>Mg(2+)</name>
        <dbReference type="ChEBI" id="CHEBI:18420"/>
    </ligand>
</feature>
<organism evidence="8 9">
    <name type="scientific">Chitinophaga caeni</name>
    <dbReference type="NCBI Taxonomy" id="2029983"/>
    <lineage>
        <taxon>Bacteria</taxon>
        <taxon>Pseudomonadati</taxon>
        <taxon>Bacteroidota</taxon>
        <taxon>Chitinophagia</taxon>
        <taxon>Chitinophagales</taxon>
        <taxon>Chitinophagaceae</taxon>
        <taxon>Chitinophaga</taxon>
    </lineage>
</organism>
<dbReference type="GO" id="GO:0000287">
    <property type="term" value="F:magnesium ion binding"/>
    <property type="evidence" value="ECO:0007669"/>
    <property type="project" value="UniProtKB-UniRule"/>
</dbReference>
<comment type="cofactor">
    <cofactor evidence="7">
        <name>Mg(2+)</name>
        <dbReference type="ChEBI" id="CHEBI:18420"/>
    </cofactor>
    <text evidence="7">Binds 1 Mg(2+) ion per subunit.</text>
</comment>
<accession>A0A291R0Z2</accession>
<dbReference type="HAMAP" id="MF_00109">
    <property type="entry name" value="Shikimate_kinase"/>
    <property type="match status" value="1"/>
</dbReference>
<dbReference type="UniPathway" id="UPA00053">
    <property type="reaction ID" value="UER00088"/>
</dbReference>
<sequence length="169" mass="19561">MGRRIFLLGFMGAGKTYWGKQLAEHLGLPFYDIDEVIVEEEGMPVSDIFAEKGEDYFRMRETEVLKDVSEQPEFLVSCGGGTPCFSDNMDWMNNQGITVWINPSIETMVERLQRKKYKRPLIQDLTDDDLSAFVEKKLNERIQFYQLSQKIITADELSLDYLINEITNA</sequence>
<dbReference type="OrthoDB" id="9800332at2"/>
<dbReference type="InterPro" id="IPR000623">
    <property type="entry name" value="Shikimate_kinase/TSH1"/>
</dbReference>
<evidence type="ECO:0000256" key="4">
    <source>
        <dbReference type="ARBA" id="ARBA00022777"/>
    </source>
</evidence>
<evidence type="ECO:0000256" key="1">
    <source>
        <dbReference type="ARBA" id="ARBA00022605"/>
    </source>
</evidence>
<dbReference type="Proteomes" id="UP000220133">
    <property type="component" value="Chromosome"/>
</dbReference>
<feature type="binding site" evidence="7">
    <location>
        <position position="58"/>
    </location>
    <ligand>
        <name>substrate</name>
    </ligand>
</feature>
<dbReference type="GO" id="GO:0009073">
    <property type="term" value="P:aromatic amino acid family biosynthetic process"/>
    <property type="evidence" value="ECO:0007669"/>
    <property type="project" value="UniProtKB-KW"/>
</dbReference>
<comment type="subunit">
    <text evidence="7">Monomer.</text>
</comment>
<dbReference type="CDD" id="cd00464">
    <property type="entry name" value="SK"/>
    <property type="match status" value="1"/>
</dbReference>
<dbReference type="GO" id="GO:0005829">
    <property type="term" value="C:cytosol"/>
    <property type="evidence" value="ECO:0007669"/>
    <property type="project" value="TreeGrafter"/>
</dbReference>
<keyword evidence="7" id="KW-0460">Magnesium</keyword>
<dbReference type="Gene3D" id="3.40.50.300">
    <property type="entry name" value="P-loop containing nucleotide triphosphate hydrolases"/>
    <property type="match status" value="1"/>
</dbReference>
<dbReference type="EC" id="2.7.1.71" evidence="7"/>
<comment type="subcellular location">
    <subcellularLocation>
        <location evidence="7">Cytoplasm</location>
    </subcellularLocation>
</comment>
<comment type="caution">
    <text evidence="7">Lacks conserved residue(s) required for the propagation of feature annotation.</text>
</comment>
<dbReference type="PANTHER" id="PTHR21087:SF16">
    <property type="entry name" value="SHIKIMATE KINASE 1, CHLOROPLASTIC"/>
    <property type="match status" value="1"/>
</dbReference>
<dbReference type="PRINTS" id="PR01100">
    <property type="entry name" value="SHIKIMTKNASE"/>
</dbReference>
<evidence type="ECO:0000313" key="9">
    <source>
        <dbReference type="Proteomes" id="UP000220133"/>
    </source>
</evidence>
<dbReference type="GO" id="GO:0008652">
    <property type="term" value="P:amino acid biosynthetic process"/>
    <property type="evidence" value="ECO:0007669"/>
    <property type="project" value="UniProtKB-KW"/>
</dbReference>
<dbReference type="InterPro" id="IPR027417">
    <property type="entry name" value="P-loop_NTPase"/>
</dbReference>
<dbReference type="AlphaFoldDB" id="A0A291R0Z2"/>
<dbReference type="PANTHER" id="PTHR21087">
    <property type="entry name" value="SHIKIMATE KINASE"/>
    <property type="match status" value="1"/>
</dbReference>
<reference evidence="8 9" key="1">
    <citation type="submission" date="2017-10" db="EMBL/GenBank/DDBJ databases">
        <title>Paenichitinophaga pekingensis gen. nov., sp. nov., isolated from activated sludge.</title>
        <authorList>
            <person name="Jin D."/>
            <person name="Kong X."/>
            <person name="Deng Y."/>
            <person name="Bai Z."/>
        </authorList>
    </citation>
    <scope>NUCLEOTIDE SEQUENCE [LARGE SCALE GENOMIC DNA]</scope>
    <source>
        <strain evidence="8 9">13</strain>
    </source>
</reference>
<dbReference type="EMBL" id="CP023777">
    <property type="protein sequence ID" value="ATL49845.1"/>
    <property type="molecule type" value="Genomic_DNA"/>
</dbReference>
<comment type="function">
    <text evidence="7">Catalyzes the specific phosphorylation of the 3-hydroxyl group of shikimic acid using ATP as a cosubstrate.</text>
</comment>
<comment type="pathway">
    <text evidence="7">Metabolic intermediate biosynthesis; chorismate biosynthesis; chorismate from D-erythrose 4-phosphate and phosphoenolpyruvate: step 5/7.</text>
</comment>
<dbReference type="GO" id="GO:0004765">
    <property type="term" value="F:shikimate kinase activity"/>
    <property type="evidence" value="ECO:0007669"/>
    <property type="project" value="UniProtKB-UniRule"/>
</dbReference>
<comment type="similarity">
    <text evidence="7">Belongs to the shikimate kinase family.</text>
</comment>
<evidence type="ECO:0000313" key="8">
    <source>
        <dbReference type="EMBL" id="ATL49845.1"/>
    </source>
</evidence>
<dbReference type="KEGG" id="cbae:COR50_12040"/>
<comment type="catalytic activity">
    <reaction evidence="7">
        <text>shikimate + ATP = 3-phosphoshikimate + ADP + H(+)</text>
        <dbReference type="Rhea" id="RHEA:13121"/>
        <dbReference type="ChEBI" id="CHEBI:15378"/>
        <dbReference type="ChEBI" id="CHEBI:30616"/>
        <dbReference type="ChEBI" id="CHEBI:36208"/>
        <dbReference type="ChEBI" id="CHEBI:145989"/>
        <dbReference type="ChEBI" id="CHEBI:456216"/>
        <dbReference type="EC" id="2.7.1.71"/>
    </reaction>
</comment>
<gene>
    <name evidence="7" type="primary">aroK</name>
    <name evidence="8" type="ORF">COR50_12040</name>
</gene>
<evidence type="ECO:0000256" key="6">
    <source>
        <dbReference type="ARBA" id="ARBA00023141"/>
    </source>
</evidence>
<evidence type="ECO:0000256" key="2">
    <source>
        <dbReference type="ARBA" id="ARBA00022679"/>
    </source>
</evidence>
<evidence type="ECO:0000256" key="3">
    <source>
        <dbReference type="ARBA" id="ARBA00022741"/>
    </source>
</evidence>
<proteinExistence type="inferred from homology"/>
<dbReference type="SUPFAM" id="SSF52540">
    <property type="entry name" value="P-loop containing nucleoside triphosphate hydrolases"/>
    <property type="match status" value="1"/>
</dbReference>
<feature type="binding site" evidence="7">
    <location>
        <position position="80"/>
    </location>
    <ligand>
        <name>substrate</name>
    </ligand>
</feature>
<keyword evidence="7" id="KW-0963">Cytoplasm</keyword>
<feature type="binding site" evidence="7">
    <location>
        <position position="119"/>
    </location>
    <ligand>
        <name>ATP</name>
        <dbReference type="ChEBI" id="CHEBI:30616"/>
    </ligand>
</feature>
<dbReference type="Pfam" id="PF01202">
    <property type="entry name" value="SKI"/>
    <property type="match status" value="1"/>
</dbReference>
<dbReference type="GO" id="GO:0005524">
    <property type="term" value="F:ATP binding"/>
    <property type="evidence" value="ECO:0007669"/>
    <property type="project" value="UniProtKB-UniRule"/>
</dbReference>
<dbReference type="GO" id="GO:0009423">
    <property type="term" value="P:chorismate biosynthetic process"/>
    <property type="evidence" value="ECO:0007669"/>
    <property type="project" value="UniProtKB-UniRule"/>
</dbReference>
<feature type="binding site" evidence="7">
    <location>
        <begin position="12"/>
        <end position="17"/>
    </location>
    <ligand>
        <name>ATP</name>
        <dbReference type="ChEBI" id="CHEBI:30616"/>
    </ligand>
</feature>
<keyword evidence="7" id="KW-0479">Metal-binding</keyword>
<evidence type="ECO:0000256" key="5">
    <source>
        <dbReference type="ARBA" id="ARBA00022840"/>
    </source>
</evidence>
<protein>
    <recommendedName>
        <fullName evidence="7">Shikimate kinase</fullName>
        <shortName evidence="7">SK</shortName>
        <ecNumber evidence="7">2.7.1.71</ecNumber>
    </recommendedName>
</protein>
<keyword evidence="1 7" id="KW-0028">Amino-acid biosynthesis</keyword>
<keyword evidence="2 7" id="KW-0808">Transferase</keyword>
<keyword evidence="6 7" id="KW-0057">Aromatic amino acid biosynthesis</keyword>
<keyword evidence="9" id="KW-1185">Reference proteome</keyword>
<keyword evidence="3 7" id="KW-0547">Nucleotide-binding</keyword>